<name>A0A0A9BTI0_ARUDO</name>
<reference evidence="1" key="1">
    <citation type="submission" date="2014-09" db="EMBL/GenBank/DDBJ databases">
        <authorList>
            <person name="Magalhaes I.L.F."/>
            <person name="Oliveira U."/>
            <person name="Santos F.R."/>
            <person name="Vidigal T.H.D.A."/>
            <person name="Brescovit A.D."/>
            <person name="Santos A.J."/>
        </authorList>
    </citation>
    <scope>NUCLEOTIDE SEQUENCE</scope>
    <source>
        <tissue evidence="1">Shoot tissue taken approximately 20 cm above the soil surface</tissue>
    </source>
</reference>
<sequence length="67" mass="7660">MHGHILTTSTVVTISDSVTLTTNKHVIFRAEEDAIRRKGSTQTYTYHSTDTWITRLSALQERSRLII</sequence>
<reference evidence="1" key="2">
    <citation type="journal article" date="2015" name="Data Brief">
        <title>Shoot transcriptome of the giant reed, Arundo donax.</title>
        <authorList>
            <person name="Barrero R.A."/>
            <person name="Guerrero F.D."/>
            <person name="Moolhuijzen P."/>
            <person name="Goolsby J.A."/>
            <person name="Tidwell J."/>
            <person name="Bellgard S.E."/>
            <person name="Bellgard M.I."/>
        </authorList>
    </citation>
    <scope>NUCLEOTIDE SEQUENCE</scope>
    <source>
        <tissue evidence="1">Shoot tissue taken approximately 20 cm above the soil surface</tissue>
    </source>
</reference>
<proteinExistence type="predicted"/>
<dbReference type="EMBL" id="GBRH01230531">
    <property type="protein sequence ID" value="JAD67364.1"/>
    <property type="molecule type" value="Transcribed_RNA"/>
</dbReference>
<accession>A0A0A9BTI0</accession>
<evidence type="ECO:0000313" key="1">
    <source>
        <dbReference type="EMBL" id="JAD67364.1"/>
    </source>
</evidence>
<protein>
    <submittedName>
        <fullName evidence="1">Uncharacterized protein</fullName>
    </submittedName>
</protein>
<organism evidence="1">
    <name type="scientific">Arundo donax</name>
    <name type="common">Giant reed</name>
    <name type="synonym">Donax arundinaceus</name>
    <dbReference type="NCBI Taxonomy" id="35708"/>
    <lineage>
        <taxon>Eukaryota</taxon>
        <taxon>Viridiplantae</taxon>
        <taxon>Streptophyta</taxon>
        <taxon>Embryophyta</taxon>
        <taxon>Tracheophyta</taxon>
        <taxon>Spermatophyta</taxon>
        <taxon>Magnoliopsida</taxon>
        <taxon>Liliopsida</taxon>
        <taxon>Poales</taxon>
        <taxon>Poaceae</taxon>
        <taxon>PACMAD clade</taxon>
        <taxon>Arundinoideae</taxon>
        <taxon>Arundineae</taxon>
        <taxon>Arundo</taxon>
    </lineage>
</organism>
<dbReference type="AlphaFoldDB" id="A0A0A9BTI0"/>